<evidence type="ECO:0000256" key="9">
    <source>
        <dbReference type="ARBA" id="ARBA00038489"/>
    </source>
</evidence>
<evidence type="ECO:0000256" key="3">
    <source>
        <dbReference type="ARBA" id="ARBA00022559"/>
    </source>
</evidence>
<dbReference type="AlphaFoldDB" id="A0A4S3TJK2"/>
<dbReference type="FunFam" id="3.40.30.10:FF:000007">
    <property type="entry name" value="Thioredoxin-dependent thiol peroxidase"/>
    <property type="match status" value="1"/>
</dbReference>
<feature type="active site" description="Cysteine sulfenic acid (-SOH) intermediate; for peroxidase activity" evidence="11">
    <location>
        <position position="43"/>
    </location>
</feature>
<organism evidence="13 14">
    <name type="scientific">Salinadaptatus halalkaliphilus</name>
    <dbReference type="NCBI Taxonomy" id="2419781"/>
    <lineage>
        <taxon>Archaea</taxon>
        <taxon>Methanobacteriati</taxon>
        <taxon>Methanobacteriota</taxon>
        <taxon>Stenosarchaea group</taxon>
        <taxon>Halobacteria</taxon>
        <taxon>Halobacteriales</taxon>
        <taxon>Natrialbaceae</taxon>
        <taxon>Salinadaptatus</taxon>
    </lineage>
</organism>
<keyword evidence="14" id="KW-1185">Reference proteome</keyword>
<feature type="domain" description="Thioredoxin" evidence="12">
    <location>
        <begin position="2"/>
        <end position="151"/>
    </location>
</feature>
<evidence type="ECO:0000256" key="10">
    <source>
        <dbReference type="ARBA" id="ARBA00049091"/>
    </source>
</evidence>
<dbReference type="PANTHER" id="PTHR42801">
    <property type="entry name" value="THIOREDOXIN-DEPENDENT PEROXIDE REDUCTASE"/>
    <property type="match status" value="1"/>
</dbReference>
<evidence type="ECO:0000256" key="5">
    <source>
        <dbReference type="ARBA" id="ARBA00023002"/>
    </source>
</evidence>
<dbReference type="PANTHER" id="PTHR42801:SF4">
    <property type="entry name" value="AHPC_TSA FAMILY PROTEIN"/>
    <property type="match status" value="1"/>
</dbReference>
<dbReference type="SUPFAM" id="SSF52833">
    <property type="entry name" value="Thioredoxin-like"/>
    <property type="match status" value="1"/>
</dbReference>
<reference evidence="13 14" key="1">
    <citation type="submission" date="2018-10" db="EMBL/GenBank/DDBJ databases">
        <title>Natronolimnobius sp. XQ-INN 246 isolated from Inner Mongolia Autonomous Region of China.</title>
        <authorList>
            <person name="Xue Q."/>
        </authorList>
    </citation>
    <scope>NUCLEOTIDE SEQUENCE [LARGE SCALE GENOMIC DNA]</scope>
    <source>
        <strain evidence="13 14">XQ-INN 246</strain>
    </source>
</reference>
<dbReference type="EC" id="1.11.1.24" evidence="2"/>
<keyword evidence="4" id="KW-0049">Antioxidant</keyword>
<keyword evidence="3 13" id="KW-0575">Peroxidase</keyword>
<dbReference type="OrthoDB" id="145578at2157"/>
<sequence>MLDVGDDAPEFELPNQDGNLVSQSDFDGRLVVYFYPRANTDGCTTEACAFDDAKPQFDDHNVDIVGISDDPIEDLEDFAEAYDLGFDLLSDEMGEVATLYDSYGEKHMFGNTFDGVFRNTYVVGADGTIEAVYEGVTPEGHAEEVLADLADDATVATPRCDD</sequence>
<keyword evidence="7" id="KW-0676">Redox-active center</keyword>
<evidence type="ECO:0000256" key="2">
    <source>
        <dbReference type="ARBA" id="ARBA00013017"/>
    </source>
</evidence>
<dbReference type="EMBL" id="RBZW01000039">
    <property type="protein sequence ID" value="THE64211.1"/>
    <property type="molecule type" value="Genomic_DNA"/>
</dbReference>
<accession>A0A4S3TJK2</accession>
<dbReference type="GO" id="GO:0034599">
    <property type="term" value="P:cellular response to oxidative stress"/>
    <property type="evidence" value="ECO:0007669"/>
    <property type="project" value="TreeGrafter"/>
</dbReference>
<dbReference type="Pfam" id="PF00578">
    <property type="entry name" value="AhpC-TSA"/>
    <property type="match status" value="1"/>
</dbReference>
<dbReference type="PROSITE" id="PS51352">
    <property type="entry name" value="THIOREDOXIN_2"/>
    <property type="match status" value="1"/>
</dbReference>
<evidence type="ECO:0000256" key="7">
    <source>
        <dbReference type="ARBA" id="ARBA00023284"/>
    </source>
</evidence>
<dbReference type="InterPro" id="IPR013766">
    <property type="entry name" value="Thioredoxin_domain"/>
</dbReference>
<evidence type="ECO:0000256" key="11">
    <source>
        <dbReference type="PIRSR" id="PIRSR000239-1"/>
    </source>
</evidence>
<dbReference type="InterPro" id="IPR000866">
    <property type="entry name" value="AhpC/TSA"/>
</dbReference>
<dbReference type="RefSeq" id="WP_141465341.1">
    <property type="nucleotide sequence ID" value="NZ_RBZW01000039.1"/>
</dbReference>
<evidence type="ECO:0000313" key="14">
    <source>
        <dbReference type="Proteomes" id="UP000318864"/>
    </source>
</evidence>
<evidence type="ECO:0000259" key="12">
    <source>
        <dbReference type="PROSITE" id="PS51352"/>
    </source>
</evidence>
<keyword evidence="5 13" id="KW-0560">Oxidoreductase</keyword>
<proteinExistence type="inferred from homology"/>
<gene>
    <name evidence="13" type="ORF">D8Y22_14200</name>
</gene>
<dbReference type="Gene3D" id="3.40.30.10">
    <property type="entry name" value="Glutaredoxin"/>
    <property type="match status" value="1"/>
</dbReference>
<evidence type="ECO:0000256" key="8">
    <source>
        <dbReference type="ARBA" id="ARBA00032824"/>
    </source>
</evidence>
<evidence type="ECO:0000256" key="1">
    <source>
        <dbReference type="ARBA" id="ARBA00011245"/>
    </source>
</evidence>
<name>A0A4S3TJK2_9EURY</name>
<dbReference type="NCBIfam" id="NF006960">
    <property type="entry name" value="PRK09437.1"/>
    <property type="match status" value="1"/>
</dbReference>
<comment type="similarity">
    <text evidence="9">Belongs to the peroxiredoxin family. BCP/PrxQ subfamily.</text>
</comment>
<evidence type="ECO:0000313" key="13">
    <source>
        <dbReference type="EMBL" id="THE64211.1"/>
    </source>
</evidence>
<dbReference type="PIRSF" id="PIRSF000239">
    <property type="entry name" value="AHPC"/>
    <property type="match status" value="1"/>
</dbReference>
<dbReference type="Proteomes" id="UP000318864">
    <property type="component" value="Unassembled WGS sequence"/>
</dbReference>
<protein>
    <recommendedName>
        <fullName evidence="2">thioredoxin-dependent peroxiredoxin</fullName>
        <ecNumber evidence="2">1.11.1.24</ecNumber>
    </recommendedName>
    <alternativeName>
        <fullName evidence="8">Thioredoxin peroxidase</fullName>
    </alternativeName>
</protein>
<dbReference type="GO" id="GO:0005737">
    <property type="term" value="C:cytoplasm"/>
    <property type="evidence" value="ECO:0007669"/>
    <property type="project" value="TreeGrafter"/>
</dbReference>
<dbReference type="CDD" id="cd03017">
    <property type="entry name" value="PRX_BCP"/>
    <property type="match status" value="1"/>
</dbReference>
<comment type="catalytic activity">
    <reaction evidence="10">
        <text>a hydroperoxide + [thioredoxin]-dithiol = an alcohol + [thioredoxin]-disulfide + H2O</text>
        <dbReference type="Rhea" id="RHEA:62620"/>
        <dbReference type="Rhea" id="RHEA-COMP:10698"/>
        <dbReference type="Rhea" id="RHEA-COMP:10700"/>
        <dbReference type="ChEBI" id="CHEBI:15377"/>
        <dbReference type="ChEBI" id="CHEBI:29950"/>
        <dbReference type="ChEBI" id="CHEBI:30879"/>
        <dbReference type="ChEBI" id="CHEBI:35924"/>
        <dbReference type="ChEBI" id="CHEBI:50058"/>
        <dbReference type="EC" id="1.11.1.24"/>
    </reaction>
</comment>
<keyword evidence="6" id="KW-1015">Disulfide bond</keyword>
<dbReference type="InterPro" id="IPR050924">
    <property type="entry name" value="Peroxiredoxin_BCP/PrxQ"/>
</dbReference>
<dbReference type="InterPro" id="IPR036249">
    <property type="entry name" value="Thioredoxin-like_sf"/>
</dbReference>
<dbReference type="InterPro" id="IPR024706">
    <property type="entry name" value="Peroxiredoxin_AhpC-typ"/>
</dbReference>
<evidence type="ECO:0000256" key="4">
    <source>
        <dbReference type="ARBA" id="ARBA00022862"/>
    </source>
</evidence>
<comment type="subunit">
    <text evidence="1">Monomer.</text>
</comment>
<dbReference type="GO" id="GO:0045454">
    <property type="term" value="P:cell redox homeostasis"/>
    <property type="evidence" value="ECO:0007669"/>
    <property type="project" value="TreeGrafter"/>
</dbReference>
<dbReference type="GO" id="GO:0008379">
    <property type="term" value="F:thioredoxin peroxidase activity"/>
    <property type="evidence" value="ECO:0007669"/>
    <property type="project" value="TreeGrafter"/>
</dbReference>
<comment type="caution">
    <text evidence="13">The sequence shown here is derived from an EMBL/GenBank/DDBJ whole genome shotgun (WGS) entry which is preliminary data.</text>
</comment>
<evidence type="ECO:0000256" key="6">
    <source>
        <dbReference type="ARBA" id="ARBA00023157"/>
    </source>
</evidence>